<name>A0A9E5MPG7_9GAMM</name>
<evidence type="ECO:0000313" key="3">
    <source>
        <dbReference type="EMBL" id="NHO68068.1"/>
    </source>
</evidence>
<evidence type="ECO:0000313" key="4">
    <source>
        <dbReference type="Proteomes" id="UP000787472"/>
    </source>
</evidence>
<feature type="transmembrane region" description="Helical" evidence="2">
    <location>
        <begin position="96"/>
        <end position="116"/>
    </location>
</feature>
<keyword evidence="2" id="KW-0472">Membrane</keyword>
<gene>
    <name evidence="3" type="ORF">G8770_21175</name>
</gene>
<keyword evidence="4" id="KW-1185">Reference proteome</keyword>
<feature type="compositionally biased region" description="Polar residues" evidence="1">
    <location>
        <begin position="128"/>
        <end position="143"/>
    </location>
</feature>
<sequence>MKISTIRKLVTFTILVLIISQILSVVMNVFSIVGVIAMVLVYGYCAYRAKDSAHSSMWFIVPTLFFSLTPVVIALWPDETVTSVGDYLLTSLRQDFALITGFLIPVVLLCIVDFALKSHALVHNSVKTSPGKSQVTAGDSVTQGERVDERHEHDEPAPDKYPGAKRA</sequence>
<evidence type="ECO:0000256" key="1">
    <source>
        <dbReference type="SAM" id="MobiDB-lite"/>
    </source>
</evidence>
<evidence type="ECO:0000256" key="2">
    <source>
        <dbReference type="SAM" id="Phobius"/>
    </source>
</evidence>
<dbReference type="EMBL" id="JAAONZ010000024">
    <property type="protein sequence ID" value="NHO68068.1"/>
    <property type="molecule type" value="Genomic_DNA"/>
</dbReference>
<proteinExistence type="predicted"/>
<keyword evidence="2" id="KW-1133">Transmembrane helix</keyword>
<feature type="compositionally biased region" description="Basic and acidic residues" evidence="1">
    <location>
        <begin position="145"/>
        <end position="158"/>
    </location>
</feature>
<dbReference type="RefSeq" id="WP_167191719.1">
    <property type="nucleotide sequence ID" value="NZ_JAAONZ010000024.1"/>
</dbReference>
<dbReference type="AlphaFoldDB" id="A0A9E5MPG7"/>
<dbReference type="Proteomes" id="UP000787472">
    <property type="component" value="Unassembled WGS sequence"/>
</dbReference>
<reference evidence="3" key="1">
    <citation type="submission" date="2020-03" db="EMBL/GenBank/DDBJ databases">
        <authorList>
            <person name="Guo F."/>
        </authorList>
    </citation>
    <scope>NUCLEOTIDE SEQUENCE</scope>
    <source>
        <strain evidence="3">JCM 30134</strain>
    </source>
</reference>
<keyword evidence="2" id="KW-0812">Transmembrane</keyword>
<accession>A0A9E5MPG7</accession>
<organism evidence="3 4">
    <name type="scientific">Pseudomaricurvus hydrocarbonicus</name>
    <dbReference type="NCBI Taxonomy" id="1470433"/>
    <lineage>
        <taxon>Bacteria</taxon>
        <taxon>Pseudomonadati</taxon>
        <taxon>Pseudomonadota</taxon>
        <taxon>Gammaproteobacteria</taxon>
        <taxon>Cellvibrionales</taxon>
        <taxon>Cellvibrionaceae</taxon>
        <taxon>Pseudomaricurvus</taxon>
    </lineage>
</organism>
<feature type="transmembrane region" description="Helical" evidence="2">
    <location>
        <begin position="57"/>
        <end position="76"/>
    </location>
</feature>
<protein>
    <submittedName>
        <fullName evidence="3">Uncharacterized protein</fullName>
    </submittedName>
</protein>
<feature type="region of interest" description="Disordered" evidence="1">
    <location>
        <begin position="128"/>
        <end position="167"/>
    </location>
</feature>
<comment type="caution">
    <text evidence="3">The sequence shown here is derived from an EMBL/GenBank/DDBJ whole genome shotgun (WGS) entry which is preliminary data.</text>
</comment>
<feature type="transmembrane region" description="Helical" evidence="2">
    <location>
        <begin position="12"/>
        <end position="45"/>
    </location>
</feature>